<feature type="region of interest" description="Disordered" evidence="1">
    <location>
        <begin position="1"/>
        <end position="87"/>
    </location>
</feature>
<comment type="caution">
    <text evidence="2">The sequence shown here is derived from an EMBL/GenBank/DDBJ whole genome shotgun (WGS) entry which is preliminary data.</text>
</comment>
<dbReference type="Proteomes" id="UP001054821">
    <property type="component" value="Chromosome 2"/>
</dbReference>
<evidence type="ECO:0000313" key="2">
    <source>
        <dbReference type="EMBL" id="KAI5343604.1"/>
    </source>
</evidence>
<feature type="compositionally biased region" description="Low complexity" evidence="1">
    <location>
        <begin position="12"/>
        <end position="38"/>
    </location>
</feature>
<reference evidence="2 3" key="1">
    <citation type="journal article" date="2022" name="G3 (Bethesda)">
        <title>Whole-genome sequence and methylome profiling of the almond [Prunus dulcis (Mill.) D.A. Webb] cultivar 'Nonpareil'.</title>
        <authorList>
            <person name="D'Amico-Willman K.M."/>
            <person name="Ouma W.Z."/>
            <person name="Meulia T."/>
            <person name="Sideli G.M."/>
            <person name="Gradziel T.M."/>
            <person name="Fresnedo-Ramirez J."/>
        </authorList>
    </citation>
    <scope>NUCLEOTIDE SEQUENCE [LARGE SCALE GENOMIC DNA]</scope>
    <source>
        <strain evidence="2">Clone GOH B32 T37-40</strain>
    </source>
</reference>
<feature type="compositionally biased region" description="Low complexity" evidence="1">
    <location>
        <begin position="73"/>
        <end position="82"/>
    </location>
</feature>
<name>A0AAD4WHV4_PRUDU</name>
<sequence>MSDLSKRRRAVTTTQSSEPPTQPTSAATAPASAATAPALMDHLAVGPAGSQTPALSASSVAQPVSARRHHRPTSTTDTTSTDASGSQPVLSFHMGLVGVSSTVDTCPDRFKREFRGYLSESAGCADWSPGTVCRRLVRASPSIALIDLLRWSQPHLLSTCHDVSGGSDRMSKTESYYSDSPRAFEGESALGSSTVGLGSADFEGTERRCADCGYRTAVGAMAKPKGLVFNVDFLEPNALNEAELAKIRAEFHIPDSMVMQIPGPLESLSDPDSEVVFFTDVFKMGFGCH</sequence>
<feature type="compositionally biased region" description="Polar residues" evidence="1">
    <location>
        <begin position="49"/>
        <end position="62"/>
    </location>
</feature>
<proteinExistence type="predicted"/>
<gene>
    <name evidence="2" type="ORF">L3X38_011480</name>
</gene>
<accession>A0AAD4WHV4</accession>
<keyword evidence="3" id="KW-1185">Reference proteome</keyword>
<dbReference type="AlphaFoldDB" id="A0AAD4WHV4"/>
<feature type="compositionally biased region" description="Basic residues" evidence="1">
    <location>
        <begin position="1"/>
        <end position="10"/>
    </location>
</feature>
<evidence type="ECO:0000256" key="1">
    <source>
        <dbReference type="SAM" id="MobiDB-lite"/>
    </source>
</evidence>
<protein>
    <submittedName>
        <fullName evidence="2">Uncharacterized protein</fullName>
    </submittedName>
</protein>
<dbReference type="EMBL" id="JAJFAZ020000002">
    <property type="protein sequence ID" value="KAI5343604.1"/>
    <property type="molecule type" value="Genomic_DNA"/>
</dbReference>
<evidence type="ECO:0000313" key="3">
    <source>
        <dbReference type="Proteomes" id="UP001054821"/>
    </source>
</evidence>
<organism evidence="2 3">
    <name type="scientific">Prunus dulcis</name>
    <name type="common">Almond</name>
    <name type="synonym">Amygdalus dulcis</name>
    <dbReference type="NCBI Taxonomy" id="3755"/>
    <lineage>
        <taxon>Eukaryota</taxon>
        <taxon>Viridiplantae</taxon>
        <taxon>Streptophyta</taxon>
        <taxon>Embryophyta</taxon>
        <taxon>Tracheophyta</taxon>
        <taxon>Spermatophyta</taxon>
        <taxon>Magnoliopsida</taxon>
        <taxon>eudicotyledons</taxon>
        <taxon>Gunneridae</taxon>
        <taxon>Pentapetalae</taxon>
        <taxon>rosids</taxon>
        <taxon>fabids</taxon>
        <taxon>Rosales</taxon>
        <taxon>Rosaceae</taxon>
        <taxon>Amygdaloideae</taxon>
        <taxon>Amygdaleae</taxon>
        <taxon>Prunus</taxon>
    </lineage>
</organism>